<protein>
    <submittedName>
        <fullName evidence="4">GNAT family acetyltraansferase</fullName>
    </submittedName>
</protein>
<feature type="domain" description="N-acetyltransferase" evidence="3">
    <location>
        <begin position="5"/>
        <end position="171"/>
    </location>
</feature>
<dbReference type="RefSeq" id="WP_064015730.1">
    <property type="nucleotide sequence ID" value="NZ_CP011387.1"/>
</dbReference>
<keyword evidence="1" id="KW-0808">Transferase</keyword>
<proteinExistence type="predicted"/>
<evidence type="ECO:0000313" key="5">
    <source>
        <dbReference type="Proteomes" id="UP000077363"/>
    </source>
</evidence>
<dbReference type="KEGG" id="dpu:SU48_13725"/>
<evidence type="ECO:0000313" key="4">
    <source>
        <dbReference type="EMBL" id="ANE44643.1"/>
    </source>
</evidence>
<dbReference type="EMBL" id="CP011387">
    <property type="protein sequence ID" value="ANE44643.1"/>
    <property type="molecule type" value="Genomic_DNA"/>
</dbReference>
<organism evidence="4 5">
    <name type="scientific">Deinococcus puniceus</name>
    <dbReference type="NCBI Taxonomy" id="1182568"/>
    <lineage>
        <taxon>Bacteria</taxon>
        <taxon>Thermotogati</taxon>
        <taxon>Deinococcota</taxon>
        <taxon>Deinococci</taxon>
        <taxon>Deinococcales</taxon>
        <taxon>Deinococcaceae</taxon>
        <taxon>Deinococcus</taxon>
    </lineage>
</organism>
<keyword evidence="5" id="KW-1185">Reference proteome</keyword>
<dbReference type="PATRIC" id="fig|1182568.3.peg.2831"/>
<dbReference type="OrthoDB" id="9799092at2"/>
<dbReference type="Proteomes" id="UP000077363">
    <property type="component" value="Chromosome"/>
</dbReference>
<evidence type="ECO:0000259" key="3">
    <source>
        <dbReference type="PROSITE" id="PS51186"/>
    </source>
</evidence>
<dbReference type="InterPro" id="IPR016181">
    <property type="entry name" value="Acyl_CoA_acyltransferase"/>
</dbReference>
<dbReference type="PROSITE" id="PS51186">
    <property type="entry name" value="GNAT"/>
    <property type="match status" value="1"/>
</dbReference>
<dbReference type="Gene3D" id="3.40.630.30">
    <property type="match status" value="1"/>
</dbReference>
<dbReference type="SUPFAM" id="SSF55729">
    <property type="entry name" value="Acyl-CoA N-acyltransferases (Nat)"/>
    <property type="match status" value="1"/>
</dbReference>
<name>A0A172TCW9_9DEIO</name>
<dbReference type="Pfam" id="PF00583">
    <property type="entry name" value="Acetyltransf_1"/>
    <property type="match status" value="1"/>
</dbReference>
<dbReference type="PANTHER" id="PTHR43877">
    <property type="entry name" value="AMINOALKYLPHOSPHONATE N-ACETYLTRANSFERASE-RELATED-RELATED"/>
    <property type="match status" value="1"/>
</dbReference>
<evidence type="ECO:0000256" key="2">
    <source>
        <dbReference type="ARBA" id="ARBA00023315"/>
    </source>
</evidence>
<gene>
    <name evidence="4" type="ORF">SU48_13725</name>
</gene>
<dbReference type="InterPro" id="IPR000182">
    <property type="entry name" value="GNAT_dom"/>
</dbReference>
<evidence type="ECO:0000256" key="1">
    <source>
        <dbReference type="ARBA" id="ARBA00022679"/>
    </source>
</evidence>
<keyword evidence="2" id="KW-0012">Acyltransferase</keyword>
<dbReference type="AlphaFoldDB" id="A0A172TCW9"/>
<dbReference type="GO" id="GO:0016747">
    <property type="term" value="F:acyltransferase activity, transferring groups other than amino-acyl groups"/>
    <property type="evidence" value="ECO:0007669"/>
    <property type="project" value="InterPro"/>
</dbReference>
<dbReference type="InterPro" id="IPR050832">
    <property type="entry name" value="Bact_Acetyltransf"/>
</dbReference>
<sequence length="171" mass="18073">MTTPLTIRALTVADAPAYRAVRLASLQNDPAAFITTAAEFAARSLPDVAERLAPTDLAVTFGAFAEADLVGLLTVARESRPSLIHRANVFGVSVLPAARGRGAGAALLDAGLAQIRTWSGVTVVLLGVTETQHAARRLYERHGFTVWGTQPEAVQGAGGERLAEHHMLLRV</sequence>
<accession>A0A172TCW9</accession>
<reference evidence="4 5" key="1">
    <citation type="submission" date="2015-01" db="EMBL/GenBank/DDBJ databases">
        <title>Deinococcus puniceus/DY1/ whole genome sequencing.</title>
        <authorList>
            <person name="Kim M.K."/>
            <person name="Srinivasan S."/>
            <person name="Lee J.-J."/>
        </authorList>
    </citation>
    <scope>NUCLEOTIDE SEQUENCE [LARGE SCALE GENOMIC DNA]</scope>
    <source>
        <strain evidence="4 5">DY1</strain>
    </source>
</reference>
<dbReference type="STRING" id="1182568.SU48_13725"/>